<dbReference type="InterPro" id="IPR000477">
    <property type="entry name" value="RT_dom"/>
</dbReference>
<dbReference type="CDD" id="cd01650">
    <property type="entry name" value="RT_nLTR_like"/>
    <property type="match status" value="1"/>
</dbReference>
<dbReference type="Pfam" id="PF00078">
    <property type="entry name" value="RVT_1"/>
    <property type="match status" value="1"/>
</dbReference>
<dbReference type="EMBL" id="GECL01001071">
    <property type="protein sequence ID" value="JAP05053.1"/>
    <property type="molecule type" value="Transcribed_RNA"/>
</dbReference>
<dbReference type="SUPFAM" id="SSF56672">
    <property type="entry name" value="DNA/RNA polymerases"/>
    <property type="match status" value="1"/>
</dbReference>
<dbReference type="AlphaFoldDB" id="A0A0V0GB50"/>
<dbReference type="PANTHER" id="PTHR47027">
    <property type="entry name" value="REVERSE TRANSCRIPTASE DOMAIN-CONTAINING PROTEIN"/>
    <property type="match status" value="1"/>
</dbReference>
<sequence>EEQYGFRANRSTQDLIFTMRQIQEKVVEKNKELSVCFVDLTKAFDKVQKGDIFKALREKDVDTGHILAVESLYKNNKSVVRFANNTSKEFEVFAGIRQGCSLSPLLFILVLDSAIRKCNERFKKFHLGHFNMRQVNLSLLAFADDLVVLADNDIDLQFNIRALQEELKHINMSINPAKTKVMRIGRKPSRAMRIIRVNGEIVEQVNCFKYLGAHLHENGYIDSEITERIGSAGRMFNAVKRGFLNRHEVAKKTKVAVYKSTFLPILTYSSESWTLTAKHKSMLQAAEMRFLRKVEGKTRRDRIRNVTIRSNLNTIPATEVIERNRLRWLGHLLRMDPSRTASNTYRARVEGKRGRGRPRLKWEDGVKEAFAKRRINWNKRNELVQDRDNWVKLYKETPHTA</sequence>
<keyword evidence="2" id="KW-0695">RNA-directed DNA polymerase</keyword>
<dbReference type="PROSITE" id="PS50878">
    <property type="entry name" value="RT_POL"/>
    <property type="match status" value="1"/>
</dbReference>
<dbReference type="Gene3D" id="3.30.70.270">
    <property type="match status" value="1"/>
</dbReference>
<dbReference type="InterPro" id="IPR043128">
    <property type="entry name" value="Rev_trsase/Diguanyl_cyclase"/>
</dbReference>
<keyword evidence="2" id="KW-0548">Nucleotidyltransferase</keyword>
<evidence type="ECO:0000313" key="2">
    <source>
        <dbReference type="EMBL" id="JAP05053.1"/>
    </source>
</evidence>
<dbReference type="InterPro" id="IPR043502">
    <property type="entry name" value="DNA/RNA_pol_sf"/>
</dbReference>
<reference evidence="2" key="1">
    <citation type="journal article" date="2018" name="J. Proteomics">
        <title>Exploring the molecular complexity of Triatoma dimidiata sialome.</title>
        <authorList>
            <person name="Santiago P.B."/>
            <person name="de Araujo C.N."/>
            <person name="Charneau S."/>
            <person name="Bastos I.M.D."/>
            <person name="Assumpcao T.C.F."/>
            <person name="Queiroz R.M.L."/>
            <person name="Praca Y.R."/>
            <person name="Cordeiro T.M."/>
            <person name="Garcia C.H.S."/>
            <person name="da Silva I.G."/>
            <person name="Raiol T."/>
            <person name="Motta F.N."/>
            <person name="de Araujo Oliveira J.V."/>
            <person name="de Sousa M.V."/>
            <person name="Ribeiro J.M.C."/>
            <person name="de Santana J.M."/>
        </authorList>
    </citation>
    <scope>NUCLEOTIDE SEQUENCE</scope>
    <source>
        <strain evidence="2">Santander</strain>
        <tissue evidence="2">Salivary glands</tissue>
    </source>
</reference>
<keyword evidence="2" id="KW-0808">Transferase</keyword>
<organism evidence="2">
    <name type="scientific">Triatoma dimidiata</name>
    <name type="common">Kissing bug</name>
    <name type="synonym">Meccus dimidiatus</name>
    <dbReference type="NCBI Taxonomy" id="72491"/>
    <lineage>
        <taxon>Eukaryota</taxon>
        <taxon>Metazoa</taxon>
        <taxon>Ecdysozoa</taxon>
        <taxon>Arthropoda</taxon>
        <taxon>Hexapoda</taxon>
        <taxon>Insecta</taxon>
        <taxon>Pterygota</taxon>
        <taxon>Neoptera</taxon>
        <taxon>Paraneoptera</taxon>
        <taxon>Hemiptera</taxon>
        <taxon>Heteroptera</taxon>
        <taxon>Panheteroptera</taxon>
        <taxon>Cimicomorpha</taxon>
        <taxon>Reduviidae</taxon>
        <taxon>Triatominae</taxon>
        <taxon>Triatoma</taxon>
    </lineage>
</organism>
<dbReference type="PANTHER" id="PTHR47027:SF30">
    <property type="entry name" value="THAP-TYPE DOMAIN-CONTAINING PROTEIN"/>
    <property type="match status" value="1"/>
</dbReference>
<dbReference type="GO" id="GO:0003964">
    <property type="term" value="F:RNA-directed DNA polymerase activity"/>
    <property type="evidence" value="ECO:0007669"/>
    <property type="project" value="UniProtKB-KW"/>
</dbReference>
<proteinExistence type="predicted"/>
<name>A0A0V0GB50_TRIDM</name>
<feature type="domain" description="Reverse transcriptase" evidence="1">
    <location>
        <begin position="1"/>
        <end position="215"/>
    </location>
</feature>
<dbReference type="PRINTS" id="PR01345">
    <property type="entry name" value="CERVTRCPTASE"/>
</dbReference>
<feature type="non-terminal residue" evidence="2">
    <location>
        <position position="1"/>
    </location>
</feature>
<protein>
    <submittedName>
        <fullName evidence="2">Putative rna-directed dna polymerase from mobile element jockey-like protein</fullName>
    </submittedName>
</protein>
<accession>A0A0V0GB50</accession>
<evidence type="ECO:0000259" key="1">
    <source>
        <dbReference type="PROSITE" id="PS50878"/>
    </source>
</evidence>